<dbReference type="SMART" id="SM00530">
    <property type="entry name" value="HTH_XRE"/>
    <property type="match status" value="1"/>
</dbReference>
<dbReference type="RefSeq" id="WP_086583349.1">
    <property type="nucleotide sequence ID" value="NZ_MUIZ01000015.1"/>
</dbReference>
<name>A0A252CAB6_9LACT</name>
<feature type="domain" description="HTH cro/C1-type" evidence="1">
    <location>
        <begin position="6"/>
        <end position="58"/>
    </location>
</feature>
<dbReference type="AlphaFoldDB" id="A0A252CAB6"/>
<dbReference type="InterPro" id="IPR001387">
    <property type="entry name" value="Cro/C1-type_HTH"/>
</dbReference>
<dbReference type="InterPro" id="IPR010982">
    <property type="entry name" value="Lambda_DNA-bd_dom_sf"/>
</dbReference>
<dbReference type="Gene3D" id="1.10.260.40">
    <property type="entry name" value="lambda repressor-like DNA-binding domains"/>
    <property type="match status" value="1"/>
</dbReference>
<protein>
    <submittedName>
        <fullName evidence="2">Transcriptional regulator</fullName>
    </submittedName>
</protein>
<accession>A0A252CAB6</accession>
<dbReference type="CDD" id="cd00093">
    <property type="entry name" value="HTH_XRE"/>
    <property type="match status" value="1"/>
</dbReference>
<gene>
    <name evidence="2" type="ORF">BZZ03_11310</name>
</gene>
<organism evidence="2 3">
    <name type="scientific">Lactococcus petauri</name>
    <dbReference type="NCBI Taxonomy" id="1940789"/>
    <lineage>
        <taxon>Bacteria</taxon>
        <taxon>Bacillati</taxon>
        <taxon>Bacillota</taxon>
        <taxon>Bacilli</taxon>
        <taxon>Lactobacillales</taxon>
        <taxon>Streptococcaceae</taxon>
        <taxon>Lactococcus</taxon>
    </lineage>
</organism>
<dbReference type="Proteomes" id="UP000194606">
    <property type="component" value="Unassembled WGS sequence"/>
</dbReference>
<dbReference type="Pfam" id="PF01381">
    <property type="entry name" value="HTH_3"/>
    <property type="match status" value="1"/>
</dbReference>
<reference evidence="2 3" key="1">
    <citation type="submission" date="2017-02" db="EMBL/GenBank/DDBJ databases">
        <authorList>
            <person name="Peterson S.W."/>
        </authorList>
    </citation>
    <scope>NUCLEOTIDE SEQUENCE [LARGE SCALE GENOMIC DNA]</scope>
    <source>
        <strain evidence="2">159469</strain>
    </source>
</reference>
<comment type="caution">
    <text evidence="2">The sequence shown here is derived from an EMBL/GenBank/DDBJ whole genome shotgun (WGS) entry which is preliminary data.</text>
</comment>
<dbReference type="GO" id="GO:0003677">
    <property type="term" value="F:DNA binding"/>
    <property type="evidence" value="ECO:0007669"/>
    <property type="project" value="InterPro"/>
</dbReference>
<proteinExistence type="predicted"/>
<evidence type="ECO:0000259" key="1">
    <source>
        <dbReference type="PROSITE" id="PS50943"/>
    </source>
</evidence>
<dbReference type="SUPFAM" id="SSF47413">
    <property type="entry name" value="lambda repressor-like DNA-binding domains"/>
    <property type="match status" value="1"/>
</dbReference>
<sequence>MLYERLTKLIEETGKSMNQIETELNYPRNTIQSYKRSNPSAKRLAEIAKYFNVSTDYLLGREENKTENDLTEEESELLAAFRMESEDMTKEEQAKFNQSVKNMMKIARELFDDDSNWKK</sequence>
<dbReference type="EMBL" id="MUIZ01000015">
    <property type="protein sequence ID" value="OUK02232.1"/>
    <property type="molecule type" value="Genomic_DNA"/>
</dbReference>
<dbReference type="PROSITE" id="PS50943">
    <property type="entry name" value="HTH_CROC1"/>
    <property type="match status" value="1"/>
</dbReference>
<evidence type="ECO:0000313" key="2">
    <source>
        <dbReference type="EMBL" id="OUK02232.1"/>
    </source>
</evidence>
<evidence type="ECO:0000313" key="3">
    <source>
        <dbReference type="Proteomes" id="UP000194606"/>
    </source>
</evidence>